<dbReference type="CDD" id="cd06260">
    <property type="entry name" value="DUF820-like"/>
    <property type="match status" value="1"/>
</dbReference>
<proteinExistence type="predicted"/>
<keyword evidence="3" id="KW-1185">Reference proteome</keyword>
<dbReference type="SUPFAM" id="SSF52980">
    <property type="entry name" value="Restriction endonuclease-like"/>
    <property type="match status" value="1"/>
</dbReference>
<dbReference type="InterPro" id="IPR012296">
    <property type="entry name" value="Nuclease_put_TT1808"/>
</dbReference>
<dbReference type="RefSeq" id="WP_086575394.1">
    <property type="nucleotide sequence ID" value="NZ_CP071595.1"/>
</dbReference>
<dbReference type="EMBL" id="CP071595">
    <property type="protein sequence ID" value="QSY51779.1"/>
    <property type="molecule type" value="Genomic_DNA"/>
</dbReference>
<dbReference type="InterPro" id="IPR011335">
    <property type="entry name" value="Restrct_endonuc-II-like"/>
</dbReference>
<dbReference type="GO" id="GO:0004519">
    <property type="term" value="F:endonuclease activity"/>
    <property type="evidence" value="ECO:0007669"/>
    <property type="project" value="UniProtKB-KW"/>
</dbReference>
<dbReference type="Gene3D" id="3.90.1570.10">
    <property type="entry name" value="tt1808, chain A"/>
    <property type="match status" value="1"/>
</dbReference>
<dbReference type="Pfam" id="PF05685">
    <property type="entry name" value="Uma2"/>
    <property type="match status" value="1"/>
</dbReference>
<evidence type="ECO:0000313" key="3">
    <source>
        <dbReference type="Proteomes" id="UP000671836"/>
    </source>
</evidence>
<dbReference type="InterPro" id="IPR008538">
    <property type="entry name" value="Uma2"/>
</dbReference>
<organism evidence="2 3">
    <name type="scientific">Streptomyces griseocarneus</name>
    <dbReference type="NCBI Taxonomy" id="51201"/>
    <lineage>
        <taxon>Bacteria</taxon>
        <taxon>Bacillati</taxon>
        <taxon>Actinomycetota</taxon>
        <taxon>Actinomycetes</taxon>
        <taxon>Kitasatosporales</taxon>
        <taxon>Streptomycetaceae</taxon>
        <taxon>Streptomyces</taxon>
    </lineage>
</organism>
<evidence type="ECO:0000259" key="1">
    <source>
        <dbReference type="Pfam" id="PF05685"/>
    </source>
</evidence>
<keyword evidence="2" id="KW-0540">Nuclease</keyword>
<protein>
    <submittedName>
        <fullName evidence="2">Uma2 family endonuclease</fullName>
    </submittedName>
</protein>
<accession>A0ABX7RWZ7</accession>
<dbReference type="Proteomes" id="UP000671836">
    <property type="component" value="Chromosome"/>
</dbReference>
<reference evidence="2 3" key="1">
    <citation type="submission" date="2021-03" db="EMBL/GenBank/DDBJ databases">
        <title>Streptomyces strains.</title>
        <authorList>
            <person name="Lund M.B."/>
            <person name="Toerring T."/>
        </authorList>
    </citation>
    <scope>NUCLEOTIDE SEQUENCE [LARGE SCALE GENOMIC DNA]</scope>
    <source>
        <strain evidence="2 3">KCC S-1010</strain>
    </source>
</reference>
<keyword evidence="2" id="KW-0255">Endonuclease</keyword>
<feature type="domain" description="Putative restriction endonuclease" evidence="1">
    <location>
        <begin position="32"/>
        <end position="155"/>
    </location>
</feature>
<sequence length="199" mass="22413">MNARDRATPETWMHPPPDGWTYDQVKGLGLQFDWEFVDGGIVVREMADWWHDAVRDKLYLALMSAMVEPFTANIERCVMVDERTVVKSDIVLFDKRGLDVHTLDCVPADRVVLAIEVSSTGTRPVERFLKPGLYAEAGTGSYWRVERGEDDVPVVHELSLHAETARNGAPTRERAAHVGTLKTDAPFPIEIDLRSLIEV</sequence>
<gene>
    <name evidence="2" type="ORF">J3S04_13510</name>
</gene>
<evidence type="ECO:0000313" key="2">
    <source>
        <dbReference type="EMBL" id="QSY51779.1"/>
    </source>
</evidence>
<name>A0ABX7RWZ7_9ACTN</name>
<keyword evidence="2" id="KW-0378">Hydrolase</keyword>